<sequence length="35" mass="4021">MLDFAKAAFPWILYGLGVAIYIKYMNSKAKPKDKK</sequence>
<keyword evidence="1" id="KW-0812">Transmembrane</keyword>
<dbReference type="EMBL" id="CYZX01000001">
    <property type="protein sequence ID" value="CUN51155.1"/>
    <property type="molecule type" value="Genomic_DNA"/>
</dbReference>
<keyword evidence="1" id="KW-0472">Membrane</keyword>
<feature type="transmembrane region" description="Helical" evidence="1">
    <location>
        <begin position="6"/>
        <end position="25"/>
    </location>
</feature>
<gene>
    <name evidence="2" type="ORF">ERS852471_00042</name>
</gene>
<proteinExistence type="predicted"/>
<accession>A0A173XKK1</accession>
<keyword evidence="1" id="KW-1133">Transmembrane helix</keyword>
<dbReference type="AlphaFoldDB" id="A0A173XKK1"/>
<protein>
    <submittedName>
        <fullName evidence="2">Uncharacterized protein</fullName>
    </submittedName>
</protein>
<evidence type="ECO:0000313" key="3">
    <source>
        <dbReference type="Proteomes" id="UP000095594"/>
    </source>
</evidence>
<reference evidence="2 3" key="1">
    <citation type="submission" date="2015-09" db="EMBL/GenBank/DDBJ databases">
        <authorList>
            <consortium name="Pathogen Informatics"/>
        </authorList>
    </citation>
    <scope>NUCLEOTIDE SEQUENCE [LARGE SCALE GENOMIC DNA]</scope>
    <source>
        <strain evidence="2 3">2789STDY5834856</strain>
    </source>
</reference>
<organism evidence="2 3">
    <name type="scientific">Clostridium disporicum</name>
    <dbReference type="NCBI Taxonomy" id="84024"/>
    <lineage>
        <taxon>Bacteria</taxon>
        <taxon>Bacillati</taxon>
        <taxon>Bacillota</taxon>
        <taxon>Clostridia</taxon>
        <taxon>Eubacteriales</taxon>
        <taxon>Clostridiaceae</taxon>
        <taxon>Clostridium</taxon>
    </lineage>
</organism>
<dbReference type="Proteomes" id="UP000095594">
    <property type="component" value="Unassembled WGS sequence"/>
</dbReference>
<name>A0A173XKK1_9CLOT</name>
<evidence type="ECO:0000313" key="2">
    <source>
        <dbReference type="EMBL" id="CUN51155.1"/>
    </source>
</evidence>
<evidence type="ECO:0000256" key="1">
    <source>
        <dbReference type="SAM" id="Phobius"/>
    </source>
</evidence>